<evidence type="ECO:0000313" key="2">
    <source>
        <dbReference type="Proteomes" id="UP000828941"/>
    </source>
</evidence>
<protein>
    <submittedName>
        <fullName evidence="1">Uncharacterized protein</fullName>
    </submittedName>
</protein>
<gene>
    <name evidence="1" type="ORF">L6164_018619</name>
</gene>
<name>A0ACB9NCI0_BAUVA</name>
<keyword evidence="2" id="KW-1185">Reference proteome</keyword>
<proteinExistence type="predicted"/>
<sequence length="226" mass="25523">METVFFLSAYLLLFYSCSAYRSLHRAIRGVHPLDENYYRSEVIKCKDGSKSFSRDRLNDNFCDCVDGTDEPGTSACPKAKFYCRNAGSKPQFIFSSRVNDRFCDCCDGSDEYDGSVQCPNTCVMGGMFEYKTDNYYSRHGDLGSDDVEETKNGVNSKESVLNLSALKIFVILQVVLVILIPCFLPITELLVSCLLGHKLLLYYISLSRMMIGAEKHCSFSFMSILF</sequence>
<organism evidence="1 2">
    <name type="scientific">Bauhinia variegata</name>
    <name type="common">Purple orchid tree</name>
    <name type="synonym">Phanera variegata</name>
    <dbReference type="NCBI Taxonomy" id="167791"/>
    <lineage>
        <taxon>Eukaryota</taxon>
        <taxon>Viridiplantae</taxon>
        <taxon>Streptophyta</taxon>
        <taxon>Embryophyta</taxon>
        <taxon>Tracheophyta</taxon>
        <taxon>Spermatophyta</taxon>
        <taxon>Magnoliopsida</taxon>
        <taxon>eudicotyledons</taxon>
        <taxon>Gunneridae</taxon>
        <taxon>Pentapetalae</taxon>
        <taxon>rosids</taxon>
        <taxon>fabids</taxon>
        <taxon>Fabales</taxon>
        <taxon>Fabaceae</taxon>
        <taxon>Cercidoideae</taxon>
        <taxon>Cercideae</taxon>
        <taxon>Bauhiniinae</taxon>
        <taxon>Bauhinia</taxon>
    </lineage>
</organism>
<evidence type="ECO:0000313" key="1">
    <source>
        <dbReference type="EMBL" id="KAI4333862.1"/>
    </source>
</evidence>
<dbReference type="EMBL" id="CM039432">
    <property type="protein sequence ID" value="KAI4333862.1"/>
    <property type="molecule type" value="Genomic_DNA"/>
</dbReference>
<reference evidence="1 2" key="1">
    <citation type="journal article" date="2022" name="DNA Res.">
        <title>Chromosomal-level genome assembly of the orchid tree Bauhinia variegata (Leguminosae; Cercidoideae) supports the allotetraploid origin hypothesis of Bauhinia.</title>
        <authorList>
            <person name="Zhong Y."/>
            <person name="Chen Y."/>
            <person name="Zheng D."/>
            <person name="Pang J."/>
            <person name="Liu Y."/>
            <person name="Luo S."/>
            <person name="Meng S."/>
            <person name="Qian L."/>
            <person name="Wei D."/>
            <person name="Dai S."/>
            <person name="Zhou R."/>
        </authorList>
    </citation>
    <scope>NUCLEOTIDE SEQUENCE [LARGE SCALE GENOMIC DNA]</scope>
    <source>
        <strain evidence="1">BV-YZ2020</strain>
    </source>
</reference>
<accession>A0ACB9NCI0</accession>
<comment type="caution">
    <text evidence="1">The sequence shown here is derived from an EMBL/GenBank/DDBJ whole genome shotgun (WGS) entry which is preliminary data.</text>
</comment>
<dbReference type="Proteomes" id="UP000828941">
    <property type="component" value="Chromosome 7"/>
</dbReference>